<reference evidence="1 2" key="1">
    <citation type="submission" date="2018-08" db="EMBL/GenBank/DDBJ databases">
        <title>A genome reference for cultivated species of the human gut microbiota.</title>
        <authorList>
            <person name="Zou Y."/>
            <person name="Xue W."/>
            <person name="Luo G."/>
        </authorList>
    </citation>
    <scope>NUCLEOTIDE SEQUENCE [LARGE SCALE GENOMIC DNA]</scope>
    <source>
        <strain evidence="1 2">OF01-2LB</strain>
    </source>
</reference>
<protein>
    <submittedName>
        <fullName evidence="1">Uncharacterized protein</fullName>
    </submittedName>
</protein>
<proteinExistence type="predicted"/>
<evidence type="ECO:0000313" key="1">
    <source>
        <dbReference type="EMBL" id="RGC15160.1"/>
    </source>
</evidence>
<dbReference type="RefSeq" id="WP_117443278.1">
    <property type="nucleotide sequence ID" value="NZ_JAJFEN010000020.1"/>
</dbReference>
<gene>
    <name evidence="1" type="ORF">DXA38_11390</name>
</gene>
<sequence length="82" mass="10012">MGNICYICDKADTGRESDVFLTEDILKNMYKRRSEKLYEDTIDFLLDSYRFVVWKTNRRDLLKKERRLGNFFNGRIRIESYE</sequence>
<comment type="caution">
    <text evidence="1">The sequence shown here is derived from an EMBL/GenBank/DDBJ whole genome shotgun (WGS) entry which is preliminary data.</text>
</comment>
<evidence type="ECO:0000313" key="2">
    <source>
        <dbReference type="Proteomes" id="UP000260025"/>
    </source>
</evidence>
<dbReference type="AlphaFoldDB" id="A0A3E2VVK3"/>
<organism evidence="1 2">
    <name type="scientific">Clostridium innocuum</name>
    <dbReference type="NCBI Taxonomy" id="1522"/>
    <lineage>
        <taxon>Bacteria</taxon>
        <taxon>Bacillati</taxon>
        <taxon>Bacillota</taxon>
        <taxon>Clostridia</taxon>
        <taxon>Eubacteriales</taxon>
        <taxon>Clostridiaceae</taxon>
        <taxon>Clostridium</taxon>
    </lineage>
</organism>
<accession>A0A3E2VVK3</accession>
<dbReference type="EMBL" id="QVEV01000015">
    <property type="protein sequence ID" value="RGC15160.1"/>
    <property type="molecule type" value="Genomic_DNA"/>
</dbReference>
<dbReference type="Proteomes" id="UP000260025">
    <property type="component" value="Unassembled WGS sequence"/>
</dbReference>
<name>A0A3E2VVK3_CLOIN</name>